<evidence type="ECO:0000256" key="7">
    <source>
        <dbReference type="ARBA" id="ARBA00023136"/>
    </source>
</evidence>
<feature type="transmembrane region" description="Helical" evidence="8">
    <location>
        <begin position="76"/>
        <end position="93"/>
    </location>
</feature>
<evidence type="ECO:0000259" key="9">
    <source>
        <dbReference type="PROSITE" id="PS50850"/>
    </source>
</evidence>
<feature type="domain" description="Major facilitator superfamily (MFS) profile" evidence="9">
    <location>
        <begin position="1"/>
        <end position="382"/>
    </location>
</feature>
<dbReference type="EMBL" id="SODA01000002">
    <property type="protein sequence ID" value="TDW07314.1"/>
    <property type="molecule type" value="Genomic_DNA"/>
</dbReference>
<evidence type="ECO:0000256" key="5">
    <source>
        <dbReference type="ARBA" id="ARBA00022692"/>
    </source>
</evidence>
<evidence type="ECO:0000256" key="4">
    <source>
        <dbReference type="ARBA" id="ARBA00022519"/>
    </source>
</evidence>
<dbReference type="RefSeq" id="WP_111571714.1">
    <property type="nucleotide sequence ID" value="NZ_QLME01000006.1"/>
</dbReference>
<evidence type="ECO:0000256" key="8">
    <source>
        <dbReference type="SAM" id="Phobius"/>
    </source>
</evidence>
<feature type="transmembrane region" description="Helical" evidence="8">
    <location>
        <begin position="270"/>
        <end position="289"/>
    </location>
</feature>
<dbReference type="PANTHER" id="PTHR23522">
    <property type="entry name" value="BLL5896 PROTEIN"/>
    <property type="match status" value="1"/>
</dbReference>
<dbReference type="GO" id="GO:0015528">
    <property type="term" value="F:lactose:proton symporter activity"/>
    <property type="evidence" value="ECO:0007669"/>
    <property type="project" value="TreeGrafter"/>
</dbReference>
<keyword evidence="2" id="KW-0813">Transport</keyword>
<reference evidence="10 11" key="1">
    <citation type="submission" date="2019-03" db="EMBL/GenBank/DDBJ databases">
        <title>Subsurface microbial communities from deep shales in Ohio and West Virginia, USA.</title>
        <authorList>
            <person name="Wrighton K."/>
        </authorList>
    </citation>
    <scope>NUCLEOTIDE SEQUENCE [LARGE SCALE GENOMIC DNA]</scope>
    <source>
        <strain evidence="10 11">MSL9.2</strain>
    </source>
</reference>
<sequence length="385" mass="42938">MINTSGKEGIIILFKSYYFIYYIYIAATTYINIHMEEIGLSATQIGMMTSAAKTAAIMALPIWGMMSDYFEANKKILLFTISGTLIFSLSFLLSQSFLVIFILYSFFVIFSSSIVPLSDSLLLNYLGDRAEQYGQFRVWGSLGYMLGIMPFGWVIEQTQSESTFILAASGLFLSLFFAYKLPKSDRTIKVTSLSSFKLLFKNKDLLYFLIFTFFIQAPLTANFVYFPIYFKSIGGGETLLGLGMFIAAGSELVIFQKADIFLKKFKLKKVLLLAAMTFGLRWFLIAIWSSPVLLLLTQIFHGLTYALFHVTAVGYISKLVGEKFRSTGQNLYASIISVSTVASSLIGGMIYDGAGGAAMYAVGSAISLLAGLSYFYLLHRIEYKK</sequence>
<keyword evidence="5 8" id="KW-0812">Transmembrane</keyword>
<feature type="transmembrane region" description="Helical" evidence="8">
    <location>
        <begin position="12"/>
        <end position="33"/>
    </location>
</feature>
<dbReference type="Proteomes" id="UP000294697">
    <property type="component" value="Unassembled WGS sequence"/>
</dbReference>
<feature type="transmembrane region" description="Helical" evidence="8">
    <location>
        <begin position="99"/>
        <end position="126"/>
    </location>
</feature>
<dbReference type="InterPro" id="IPR020846">
    <property type="entry name" value="MFS_dom"/>
</dbReference>
<feature type="transmembrane region" description="Helical" evidence="8">
    <location>
        <begin position="357"/>
        <end position="377"/>
    </location>
</feature>
<dbReference type="Pfam" id="PF12832">
    <property type="entry name" value="MFS_1_like"/>
    <property type="match status" value="1"/>
</dbReference>
<name>A0A4V3G5Z2_9FIRM</name>
<feature type="transmembrane region" description="Helical" evidence="8">
    <location>
        <begin position="331"/>
        <end position="351"/>
    </location>
</feature>
<evidence type="ECO:0000313" key="11">
    <source>
        <dbReference type="Proteomes" id="UP000294697"/>
    </source>
</evidence>
<protein>
    <submittedName>
        <fullName evidence="10">PPP family 3-phenylpropionic acid transporter</fullName>
    </submittedName>
</protein>
<feature type="transmembrane region" description="Helical" evidence="8">
    <location>
        <begin position="138"/>
        <end position="155"/>
    </location>
</feature>
<keyword evidence="3" id="KW-1003">Cell membrane</keyword>
<feature type="transmembrane region" description="Helical" evidence="8">
    <location>
        <begin position="238"/>
        <end position="258"/>
    </location>
</feature>
<gene>
    <name evidence="10" type="ORF">C8C77_102116</name>
</gene>
<comment type="subcellular location">
    <subcellularLocation>
        <location evidence="1">Cell inner membrane</location>
        <topology evidence="1">Multi-pass membrane protein</topology>
    </subcellularLocation>
</comment>
<organism evidence="10 11">
    <name type="scientific">Halanaerobium saccharolyticum</name>
    <dbReference type="NCBI Taxonomy" id="43595"/>
    <lineage>
        <taxon>Bacteria</taxon>
        <taxon>Bacillati</taxon>
        <taxon>Bacillota</taxon>
        <taxon>Clostridia</taxon>
        <taxon>Halanaerobiales</taxon>
        <taxon>Halanaerobiaceae</taxon>
        <taxon>Halanaerobium</taxon>
    </lineage>
</organism>
<proteinExistence type="predicted"/>
<keyword evidence="6 8" id="KW-1133">Transmembrane helix</keyword>
<dbReference type="PANTHER" id="PTHR23522:SF10">
    <property type="entry name" value="3-PHENYLPROPIONIC ACID TRANSPORTER-RELATED"/>
    <property type="match status" value="1"/>
</dbReference>
<feature type="transmembrane region" description="Helical" evidence="8">
    <location>
        <begin position="161"/>
        <end position="179"/>
    </location>
</feature>
<evidence type="ECO:0000256" key="2">
    <source>
        <dbReference type="ARBA" id="ARBA00022448"/>
    </source>
</evidence>
<dbReference type="OrthoDB" id="65739at2"/>
<dbReference type="SUPFAM" id="SSF103473">
    <property type="entry name" value="MFS general substrate transporter"/>
    <property type="match status" value="1"/>
</dbReference>
<evidence type="ECO:0000256" key="1">
    <source>
        <dbReference type="ARBA" id="ARBA00004429"/>
    </source>
</evidence>
<keyword evidence="4" id="KW-0997">Cell inner membrane</keyword>
<keyword evidence="7 8" id="KW-0472">Membrane</keyword>
<dbReference type="GO" id="GO:0005886">
    <property type="term" value="C:plasma membrane"/>
    <property type="evidence" value="ECO:0007669"/>
    <property type="project" value="UniProtKB-SubCell"/>
</dbReference>
<dbReference type="GO" id="GO:0030395">
    <property type="term" value="F:lactose binding"/>
    <property type="evidence" value="ECO:0007669"/>
    <property type="project" value="TreeGrafter"/>
</dbReference>
<evidence type="ECO:0000256" key="6">
    <source>
        <dbReference type="ARBA" id="ARBA00022989"/>
    </source>
</evidence>
<dbReference type="Gene3D" id="1.20.1250.20">
    <property type="entry name" value="MFS general substrate transporter like domains"/>
    <property type="match status" value="2"/>
</dbReference>
<accession>A0A4V3G5Z2</accession>
<comment type="caution">
    <text evidence="10">The sequence shown here is derived from an EMBL/GenBank/DDBJ whole genome shotgun (WGS) entry which is preliminary data.</text>
</comment>
<dbReference type="AlphaFoldDB" id="A0A4V3G5Z2"/>
<feature type="transmembrane region" description="Helical" evidence="8">
    <location>
        <begin position="45"/>
        <end position="64"/>
    </location>
</feature>
<feature type="transmembrane region" description="Helical" evidence="8">
    <location>
        <begin position="205"/>
        <end position="226"/>
    </location>
</feature>
<dbReference type="InterPro" id="IPR024989">
    <property type="entry name" value="MFS_assoc_dom"/>
</dbReference>
<evidence type="ECO:0000313" key="10">
    <source>
        <dbReference type="EMBL" id="TDW07314.1"/>
    </source>
</evidence>
<dbReference type="InterPro" id="IPR036259">
    <property type="entry name" value="MFS_trans_sf"/>
</dbReference>
<feature type="transmembrane region" description="Helical" evidence="8">
    <location>
        <begin position="295"/>
        <end position="319"/>
    </location>
</feature>
<dbReference type="PROSITE" id="PS50850">
    <property type="entry name" value="MFS"/>
    <property type="match status" value="1"/>
</dbReference>
<evidence type="ECO:0000256" key="3">
    <source>
        <dbReference type="ARBA" id="ARBA00022475"/>
    </source>
</evidence>